<reference evidence="1" key="1">
    <citation type="submission" date="2015-10" db="EMBL/GenBank/DDBJ databases">
        <authorList>
            <person name="Gilbert D.G."/>
        </authorList>
    </citation>
    <scope>NUCLEOTIDE SEQUENCE</scope>
</reference>
<dbReference type="InterPro" id="IPR023393">
    <property type="entry name" value="START-like_dom_sf"/>
</dbReference>
<name>A0A160TR72_9ZZZZ</name>
<evidence type="ECO:0000313" key="1">
    <source>
        <dbReference type="EMBL" id="CUS49964.1"/>
    </source>
</evidence>
<organism evidence="1">
    <name type="scientific">hydrothermal vent metagenome</name>
    <dbReference type="NCBI Taxonomy" id="652676"/>
    <lineage>
        <taxon>unclassified sequences</taxon>
        <taxon>metagenomes</taxon>
        <taxon>ecological metagenomes</taxon>
    </lineage>
</organism>
<dbReference type="AlphaFoldDB" id="A0A160TR72"/>
<dbReference type="EMBL" id="CZRL01000008">
    <property type="protein sequence ID" value="CUS49964.1"/>
    <property type="molecule type" value="Genomic_DNA"/>
</dbReference>
<accession>A0A160TR72</accession>
<proteinExistence type="predicted"/>
<gene>
    <name evidence="1" type="ORF">MGWOODY_XGa3013</name>
</gene>
<dbReference type="CDD" id="cd07812">
    <property type="entry name" value="SRPBCC"/>
    <property type="match status" value="1"/>
</dbReference>
<dbReference type="SUPFAM" id="SSF55961">
    <property type="entry name" value="Bet v1-like"/>
    <property type="match status" value="1"/>
</dbReference>
<protein>
    <recommendedName>
        <fullName evidence="2">SRPBCC family protein</fullName>
    </recommendedName>
</protein>
<sequence length="151" mass="16927">MNTDTASVAIERNAEAVFKFMSDPNKMDLWSFGSWRISVDGDGLVHGRSIFDGSAACVRIEPDAQNRLIDYWVGTNSENLAPRIFVRITPSEVIGSSTLNCILSMVSFRTETMSDDRWHRLVTAHAFEVQLIKSLLENDFDHRKMPSSGAT</sequence>
<evidence type="ECO:0008006" key="2">
    <source>
        <dbReference type="Google" id="ProtNLM"/>
    </source>
</evidence>
<dbReference type="Gene3D" id="3.30.530.20">
    <property type="match status" value="1"/>
</dbReference>